<comment type="cofactor">
    <cofactor evidence="1">
        <name>FAD</name>
        <dbReference type="ChEBI" id="CHEBI:57692"/>
    </cofactor>
</comment>
<gene>
    <name evidence="9" type="ORF">Psuf_004170</name>
</gene>
<keyword evidence="10" id="KW-1185">Reference proteome</keyword>
<dbReference type="Pfam" id="PF05199">
    <property type="entry name" value="GMC_oxred_C"/>
    <property type="match status" value="1"/>
</dbReference>
<reference evidence="9 10" key="2">
    <citation type="submission" date="2020-03" db="EMBL/GenBank/DDBJ databases">
        <authorList>
            <person name="Ichikawa N."/>
            <person name="Kimura A."/>
            <person name="Kitahashi Y."/>
            <person name="Uohara A."/>
        </authorList>
    </citation>
    <scope>NUCLEOTIDE SEQUENCE [LARGE SCALE GENOMIC DNA]</scope>
    <source>
        <strain evidence="9 10">NBRC 105367</strain>
    </source>
</reference>
<evidence type="ECO:0000256" key="5">
    <source>
        <dbReference type="ARBA" id="ARBA00023002"/>
    </source>
</evidence>
<sequence>MEDARSADLVVVGAGPVGGVVADRLVAAGMRVVCLEQGGWPGPLVSPPGAPWEATGRGRGHFSPNRRGGPGDYPIDDRDSDLDVLTWNGVGGGTVLWGAQWERYLPSDFRVRSLDGVADDWPIRWDDLAPYYERLDRDFGVAAEPGDPAFPANGAAPYPALPIMELGRRVAEAHNRLGWHWWPGPNAVGPPERMAAARAGGYPPGLRARVSETHWPRAERAGARLVTGAHVRRLLTGPPDRVRGVEWIDAAGTPRVTAADAVVLAAGGIGTPRLLLASASADHPDGLANSSGLVGRNLMLHPFTRVVGLFDEPFPGVQGYWGQLLHSLEFAETDRSRGFPRGAKWNLGHGFGPVAAALHPWPDGERWGPALAGHLRRWVGRAGVWGITADDLPDERNRVELDPVRTDAWGSPVPVVRYRTPPDAARILAFNVDRARESFLAAGAGEVLVAPVLREFGWHQLGTARMGTDPRRSVVGPDGRAHDVPNLLVLDGSAFVTGSSLNPTATICAVALRAADLMLGAA</sequence>
<comment type="similarity">
    <text evidence="2">Belongs to the GMC oxidoreductase family.</text>
</comment>
<evidence type="ECO:0000313" key="9">
    <source>
        <dbReference type="EMBL" id="BCB83104.1"/>
    </source>
</evidence>
<dbReference type="Gene3D" id="3.50.50.60">
    <property type="entry name" value="FAD/NAD(P)-binding domain"/>
    <property type="match status" value="2"/>
</dbReference>
<dbReference type="RefSeq" id="WP_197945750.1">
    <property type="nucleotide sequence ID" value="NZ_AP022871.1"/>
</dbReference>
<dbReference type="KEGG" id="psuu:Psuf_004170"/>
<feature type="domain" description="Glucose-methanol-choline oxidoreductase N-terminal" evidence="7">
    <location>
        <begin position="168"/>
        <end position="302"/>
    </location>
</feature>
<reference evidence="9 10" key="1">
    <citation type="submission" date="2020-03" db="EMBL/GenBank/DDBJ databases">
        <title>Whole genome shotgun sequence of Phytohabitans suffuscus NBRC 105367.</title>
        <authorList>
            <person name="Komaki H."/>
            <person name="Tamura T."/>
        </authorList>
    </citation>
    <scope>NUCLEOTIDE SEQUENCE [LARGE SCALE GENOMIC DNA]</scope>
    <source>
        <strain evidence="9 10">NBRC 105367</strain>
    </source>
</reference>
<feature type="region of interest" description="Disordered" evidence="6">
    <location>
        <begin position="51"/>
        <end position="75"/>
    </location>
</feature>
<name>A0A6F8YAE6_9ACTN</name>
<dbReference type="Proteomes" id="UP000503011">
    <property type="component" value="Chromosome"/>
</dbReference>
<keyword evidence="3" id="KW-0285">Flavoprotein</keyword>
<dbReference type="InterPro" id="IPR051473">
    <property type="entry name" value="P2Ox-like"/>
</dbReference>
<evidence type="ECO:0000256" key="4">
    <source>
        <dbReference type="ARBA" id="ARBA00022827"/>
    </source>
</evidence>
<evidence type="ECO:0000256" key="1">
    <source>
        <dbReference type="ARBA" id="ARBA00001974"/>
    </source>
</evidence>
<dbReference type="EMBL" id="AP022871">
    <property type="protein sequence ID" value="BCB83104.1"/>
    <property type="molecule type" value="Genomic_DNA"/>
</dbReference>
<dbReference type="Pfam" id="PF00732">
    <property type="entry name" value="GMC_oxred_N"/>
    <property type="match status" value="1"/>
</dbReference>
<dbReference type="GO" id="GO:0016614">
    <property type="term" value="F:oxidoreductase activity, acting on CH-OH group of donors"/>
    <property type="evidence" value="ECO:0007669"/>
    <property type="project" value="InterPro"/>
</dbReference>
<dbReference type="InterPro" id="IPR007867">
    <property type="entry name" value="GMC_OxRtase_C"/>
</dbReference>
<dbReference type="SUPFAM" id="SSF51905">
    <property type="entry name" value="FAD/NAD(P)-binding domain"/>
    <property type="match status" value="1"/>
</dbReference>
<organism evidence="9 10">
    <name type="scientific">Phytohabitans suffuscus</name>
    <dbReference type="NCBI Taxonomy" id="624315"/>
    <lineage>
        <taxon>Bacteria</taxon>
        <taxon>Bacillati</taxon>
        <taxon>Actinomycetota</taxon>
        <taxon>Actinomycetes</taxon>
        <taxon>Micromonosporales</taxon>
        <taxon>Micromonosporaceae</taxon>
    </lineage>
</organism>
<proteinExistence type="inferred from homology"/>
<evidence type="ECO:0000256" key="2">
    <source>
        <dbReference type="ARBA" id="ARBA00010790"/>
    </source>
</evidence>
<evidence type="ECO:0000313" key="10">
    <source>
        <dbReference type="Proteomes" id="UP000503011"/>
    </source>
</evidence>
<accession>A0A6F8YAE6</accession>
<dbReference type="AlphaFoldDB" id="A0A6F8YAE6"/>
<dbReference type="InterPro" id="IPR036188">
    <property type="entry name" value="FAD/NAD-bd_sf"/>
</dbReference>
<dbReference type="PANTHER" id="PTHR42784:SF1">
    <property type="entry name" value="PYRANOSE 2-OXIDASE"/>
    <property type="match status" value="1"/>
</dbReference>
<protein>
    <submittedName>
        <fullName evidence="9">Choline dehydrogenase</fullName>
    </submittedName>
</protein>
<dbReference type="GO" id="GO:0050660">
    <property type="term" value="F:flavin adenine dinucleotide binding"/>
    <property type="evidence" value="ECO:0007669"/>
    <property type="project" value="InterPro"/>
</dbReference>
<evidence type="ECO:0000259" key="7">
    <source>
        <dbReference type="Pfam" id="PF00732"/>
    </source>
</evidence>
<keyword evidence="4" id="KW-0274">FAD</keyword>
<dbReference type="PANTHER" id="PTHR42784">
    <property type="entry name" value="PYRANOSE 2-OXIDASE"/>
    <property type="match status" value="1"/>
</dbReference>
<evidence type="ECO:0000256" key="3">
    <source>
        <dbReference type="ARBA" id="ARBA00022630"/>
    </source>
</evidence>
<evidence type="ECO:0000259" key="8">
    <source>
        <dbReference type="Pfam" id="PF05199"/>
    </source>
</evidence>
<feature type="domain" description="Glucose-methanol-choline oxidoreductase C-terminal" evidence="8">
    <location>
        <begin position="393"/>
        <end position="511"/>
    </location>
</feature>
<keyword evidence="5" id="KW-0560">Oxidoreductase</keyword>
<dbReference type="SUPFAM" id="SSF54373">
    <property type="entry name" value="FAD-linked reductases, C-terminal domain"/>
    <property type="match status" value="1"/>
</dbReference>
<dbReference type="InterPro" id="IPR000172">
    <property type="entry name" value="GMC_OxRdtase_N"/>
</dbReference>
<evidence type="ECO:0000256" key="6">
    <source>
        <dbReference type="SAM" id="MobiDB-lite"/>
    </source>
</evidence>